<feature type="domain" description="BRCT" evidence="1">
    <location>
        <begin position="1"/>
        <end position="84"/>
    </location>
</feature>
<name>A0A9W7JBA0_HIBTR</name>
<reference evidence="2" key="1">
    <citation type="submission" date="2023-05" db="EMBL/GenBank/DDBJ databases">
        <title>Genome and transcriptome analyses reveal genes involved in the formation of fine ridges on petal epidermal cells in Hibiscus trionum.</title>
        <authorList>
            <person name="Koshimizu S."/>
            <person name="Masuda S."/>
            <person name="Ishii T."/>
            <person name="Shirasu K."/>
            <person name="Hoshino A."/>
            <person name="Arita M."/>
        </authorList>
    </citation>
    <scope>NUCLEOTIDE SEQUENCE</scope>
    <source>
        <strain evidence="2">Hamamatsu line</strain>
    </source>
</reference>
<dbReference type="SMART" id="SM00292">
    <property type="entry name" value="BRCT"/>
    <property type="match status" value="1"/>
</dbReference>
<protein>
    <recommendedName>
        <fullName evidence="1">BRCT domain-containing protein</fullName>
    </recommendedName>
</protein>
<comment type="caution">
    <text evidence="2">The sequence shown here is derived from an EMBL/GenBank/DDBJ whole genome shotgun (WGS) entry which is preliminary data.</text>
</comment>
<keyword evidence="3" id="KW-1185">Reference proteome</keyword>
<sequence>MESVVASVSGYSGLERFNLIKLISLAGASYVGNFSRSITHLVCRRFEGRKYELAKKLKLKIVNHRWIEDCIKEGKRLPEEPYMLQSGEEMGPLLLEIPDVPKGDALTKKCKVFSEKPNVVNGVRNETIDVDYGGSGLSGWSKSAVLDEVII</sequence>
<dbReference type="PANTHER" id="PTHR47776:SF2">
    <property type="entry name" value="RING-TYPE E3 UBIQUITIN TRANSFERASE BRCA1"/>
    <property type="match status" value="1"/>
</dbReference>
<dbReference type="SUPFAM" id="SSF52113">
    <property type="entry name" value="BRCT domain"/>
    <property type="match status" value="1"/>
</dbReference>
<dbReference type="InterPro" id="IPR001357">
    <property type="entry name" value="BRCT_dom"/>
</dbReference>
<proteinExistence type="predicted"/>
<dbReference type="PROSITE" id="PS50172">
    <property type="entry name" value="BRCT"/>
    <property type="match status" value="1"/>
</dbReference>
<gene>
    <name evidence="2" type="ORF">HRI_004809300</name>
</gene>
<dbReference type="Gene3D" id="3.40.50.10190">
    <property type="entry name" value="BRCT domain"/>
    <property type="match status" value="1"/>
</dbReference>
<evidence type="ECO:0000313" key="3">
    <source>
        <dbReference type="Proteomes" id="UP001165190"/>
    </source>
</evidence>
<dbReference type="AlphaFoldDB" id="A0A9W7JBA0"/>
<evidence type="ECO:0000259" key="1">
    <source>
        <dbReference type="PROSITE" id="PS50172"/>
    </source>
</evidence>
<evidence type="ECO:0000313" key="2">
    <source>
        <dbReference type="EMBL" id="GMJ11401.1"/>
    </source>
</evidence>
<organism evidence="2 3">
    <name type="scientific">Hibiscus trionum</name>
    <name type="common">Flower of an hour</name>
    <dbReference type="NCBI Taxonomy" id="183268"/>
    <lineage>
        <taxon>Eukaryota</taxon>
        <taxon>Viridiplantae</taxon>
        <taxon>Streptophyta</taxon>
        <taxon>Embryophyta</taxon>
        <taxon>Tracheophyta</taxon>
        <taxon>Spermatophyta</taxon>
        <taxon>Magnoliopsida</taxon>
        <taxon>eudicotyledons</taxon>
        <taxon>Gunneridae</taxon>
        <taxon>Pentapetalae</taxon>
        <taxon>rosids</taxon>
        <taxon>malvids</taxon>
        <taxon>Malvales</taxon>
        <taxon>Malvaceae</taxon>
        <taxon>Malvoideae</taxon>
        <taxon>Hibiscus</taxon>
    </lineage>
</organism>
<dbReference type="Proteomes" id="UP001165190">
    <property type="component" value="Unassembled WGS sequence"/>
</dbReference>
<dbReference type="EMBL" id="BSYR01000061">
    <property type="protein sequence ID" value="GMJ11401.1"/>
    <property type="molecule type" value="Genomic_DNA"/>
</dbReference>
<accession>A0A9W7JBA0</accession>
<dbReference type="OrthoDB" id="251770at2759"/>
<dbReference type="PANTHER" id="PTHR47776">
    <property type="entry name" value="F5A8.9 PROTEIN"/>
    <property type="match status" value="1"/>
</dbReference>
<dbReference type="InterPro" id="IPR036420">
    <property type="entry name" value="BRCT_dom_sf"/>
</dbReference>
<dbReference type="Pfam" id="PF12738">
    <property type="entry name" value="PTCB-BRCT"/>
    <property type="match status" value="1"/>
</dbReference>